<name>A0A6J7ISJ5_9ZZZZ</name>
<proteinExistence type="predicted"/>
<dbReference type="AlphaFoldDB" id="A0A6J7ISJ5"/>
<evidence type="ECO:0000313" key="2">
    <source>
        <dbReference type="EMBL" id="CAB4933775.1"/>
    </source>
</evidence>
<feature type="region of interest" description="Disordered" evidence="1">
    <location>
        <begin position="29"/>
        <end position="54"/>
    </location>
</feature>
<reference evidence="2" key="1">
    <citation type="submission" date="2020-05" db="EMBL/GenBank/DDBJ databases">
        <authorList>
            <person name="Chiriac C."/>
            <person name="Salcher M."/>
            <person name="Ghai R."/>
            <person name="Kavagutti S V."/>
        </authorList>
    </citation>
    <scope>NUCLEOTIDE SEQUENCE</scope>
</reference>
<accession>A0A6J7ISJ5</accession>
<evidence type="ECO:0000256" key="1">
    <source>
        <dbReference type="SAM" id="MobiDB-lite"/>
    </source>
</evidence>
<gene>
    <name evidence="2" type="ORF">UFOPK3564_02530</name>
</gene>
<dbReference type="EMBL" id="CAFBMK010000183">
    <property type="protein sequence ID" value="CAB4933775.1"/>
    <property type="molecule type" value="Genomic_DNA"/>
</dbReference>
<protein>
    <submittedName>
        <fullName evidence="2">Unannotated protein</fullName>
    </submittedName>
</protein>
<sequence length="54" mass="5567">MTFVLIAVAAWLVLNTALFGVAVGLDRRGRSRETPATTGAGPAEVLSLGGRRVA</sequence>
<organism evidence="2">
    <name type="scientific">freshwater metagenome</name>
    <dbReference type="NCBI Taxonomy" id="449393"/>
    <lineage>
        <taxon>unclassified sequences</taxon>
        <taxon>metagenomes</taxon>
        <taxon>ecological metagenomes</taxon>
    </lineage>
</organism>